<reference evidence="3 4" key="1">
    <citation type="submission" date="2025-04" db="UniProtKB">
        <authorList>
            <consortium name="RefSeq"/>
        </authorList>
    </citation>
    <scope>IDENTIFICATION</scope>
</reference>
<dbReference type="PANTHER" id="PTHR37383">
    <property type="entry name" value="OS01G0694200 PROTEIN"/>
    <property type="match status" value="1"/>
</dbReference>
<name>A0AB40B7W7_DIOCR</name>
<keyword evidence="1" id="KW-0812">Transmembrane</keyword>
<feature type="transmembrane region" description="Helical" evidence="1">
    <location>
        <begin position="25"/>
        <end position="42"/>
    </location>
</feature>
<accession>A0AB40B7W7</accession>
<evidence type="ECO:0000256" key="1">
    <source>
        <dbReference type="SAM" id="Phobius"/>
    </source>
</evidence>
<evidence type="ECO:0000313" key="3">
    <source>
        <dbReference type="RefSeq" id="XP_039122807.1"/>
    </source>
</evidence>
<evidence type="ECO:0000313" key="2">
    <source>
        <dbReference type="Proteomes" id="UP001515500"/>
    </source>
</evidence>
<keyword evidence="2" id="KW-1185">Reference proteome</keyword>
<dbReference type="Proteomes" id="UP001515500">
    <property type="component" value="Chromosome 4"/>
</dbReference>
<protein>
    <submittedName>
        <fullName evidence="3 4">Uncharacterized protein LOC120259293</fullName>
    </submittedName>
</protein>
<proteinExistence type="predicted"/>
<dbReference type="AlphaFoldDB" id="A0AB40B7W7"/>
<evidence type="ECO:0000313" key="4">
    <source>
        <dbReference type="RefSeq" id="XP_039122808.1"/>
    </source>
</evidence>
<keyword evidence="1" id="KW-0472">Membrane</keyword>
<dbReference type="PANTHER" id="PTHR37383:SF1">
    <property type="entry name" value="OS01G0694200 PROTEIN"/>
    <property type="match status" value="1"/>
</dbReference>
<keyword evidence="1" id="KW-1133">Transmembrane helix</keyword>
<dbReference type="RefSeq" id="XP_039122807.1">
    <property type="nucleotide sequence ID" value="XM_039266873.1"/>
</dbReference>
<sequence length="529" mass="57414">MSSSGDGGGGYAAAAGFQARPPSQISALFFFVSVLLLFFYLFSPIRASLQLPCPHALRLHLPHLPLLLALPLHSHTVASLPTVVPPISTAACFLRLLPNPSSDPGHVLFVSASPHSAGSGILLRAWILLRRLASADFFAPARLTFRQDRAKSAIALDLPHGLAVRLVGSVNVLVLHSLAANKIWVLGGKIVGQDGDGQNEVVLNKCAVIDCVRPIYSVEIAMGFLLLGEVDGARVFPLRSLIKGRRVVKHKGLETRRMAGAQAPDLPAVSLKKSLPNGMTNHAMISTFSTSSSAFSDVRVVCCNGNRDGGMDAGMGKMDDAEGASLCKFQTAKLRQDSGEFGSFFVCIRCIKDHPSESGTGALASLKAVSIHGLNKKKFLILDSEGYLHLIDLHSTITSLEANVKFTMNPKDTYVTRFEHTMKVQMLAVPPDLSTRKQVVWLSDGRYSVHMMSVGDLEYPMSVNNEDENKEKTMHMAVIQAIFTGEKIQKNCTSRCRFHSDSLSRKHLCICCPLKLVIISYVMENVVLG</sequence>
<dbReference type="RefSeq" id="XP_039122808.1">
    <property type="nucleotide sequence ID" value="XM_039266874.1"/>
</dbReference>
<dbReference type="GeneID" id="120259293"/>
<gene>
    <name evidence="3 4" type="primary">LOC120259293</name>
</gene>
<organism evidence="2 4">
    <name type="scientific">Dioscorea cayennensis subsp. rotundata</name>
    <name type="common">White Guinea yam</name>
    <name type="synonym">Dioscorea rotundata</name>
    <dbReference type="NCBI Taxonomy" id="55577"/>
    <lineage>
        <taxon>Eukaryota</taxon>
        <taxon>Viridiplantae</taxon>
        <taxon>Streptophyta</taxon>
        <taxon>Embryophyta</taxon>
        <taxon>Tracheophyta</taxon>
        <taxon>Spermatophyta</taxon>
        <taxon>Magnoliopsida</taxon>
        <taxon>Liliopsida</taxon>
        <taxon>Dioscoreales</taxon>
        <taxon>Dioscoreaceae</taxon>
        <taxon>Dioscorea</taxon>
    </lineage>
</organism>